<dbReference type="EMBL" id="JAYMYQ010000069">
    <property type="protein sequence ID" value="KAK7296460.1"/>
    <property type="molecule type" value="Genomic_DNA"/>
</dbReference>
<gene>
    <name evidence="4" type="ORF">VNO77_46360</name>
    <name evidence="3" type="ORF">VNO77_46850</name>
    <name evidence="2" type="ORF">VNO77_50170</name>
    <name evidence="1" type="ORF">VNO77_50641</name>
</gene>
<name>A0AAN9JCG8_CANGL</name>
<accession>A0AAN9JCG8</accession>
<keyword evidence="5" id="KW-1185">Reference proteome</keyword>
<organism evidence="2 5">
    <name type="scientific">Canavalia gladiata</name>
    <name type="common">Sword bean</name>
    <name type="synonym">Dolichos gladiatus</name>
    <dbReference type="NCBI Taxonomy" id="3824"/>
    <lineage>
        <taxon>Eukaryota</taxon>
        <taxon>Viridiplantae</taxon>
        <taxon>Streptophyta</taxon>
        <taxon>Embryophyta</taxon>
        <taxon>Tracheophyta</taxon>
        <taxon>Spermatophyta</taxon>
        <taxon>Magnoliopsida</taxon>
        <taxon>eudicotyledons</taxon>
        <taxon>Gunneridae</taxon>
        <taxon>Pentapetalae</taxon>
        <taxon>rosids</taxon>
        <taxon>fabids</taxon>
        <taxon>Fabales</taxon>
        <taxon>Fabaceae</taxon>
        <taxon>Papilionoideae</taxon>
        <taxon>50 kb inversion clade</taxon>
        <taxon>NPAAA clade</taxon>
        <taxon>indigoferoid/millettioid clade</taxon>
        <taxon>Phaseoleae</taxon>
        <taxon>Canavalia</taxon>
    </lineage>
</organism>
<evidence type="ECO:0000313" key="5">
    <source>
        <dbReference type="Proteomes" id="UP001367508"/>
    </source>
</evidence>
<evidence type="ECO:0000313" key="4">
    <source>
        <dbReference type="EMBL" id="KAK7298816.1"/>
    </source>
</evidence>
<dbReference type="AlphaFoldDB" id="A0AAN9JCG8"/>
<evidence type="ECO:0000313" key="3">
    <source>
        <dbReference type="EMBL" id="KAK7298391.1"/>
    </source>
</evidence>
<protein>
    <submittedName>
        <fullName evidence="2">Uncharacterized protein</fullName>
    </submittedName>
</protein>
<dbReference type="EMBL" id="JAYMYQ010000028">
    <property type="protein sequence ID" value="KAK7298391.1"/>
    <property type="molecule type" value="Genomic_DNA"/>
</dbReference>
<reference evidence="2 5" key="1">
    <citation type="submission" date="2024-01" db="EMBL/GenBank/DDBJ databases">
        <title>The genomes of 5 underutilized Papilionoideae crops provide insights into root nodulation and disease resistanc.</title>
        <authorList>
            <person name="Jiang F."/>
        </authorList>
    </citation>
    <scope>NUCLEOTIDE SEQUENCE [LARGE SCALE GENOMIC DNA]</scope>
    <source>
        <strain evidence="2">LVBAO_FW01</strain>
        <tissue evidence="2">Leaves</tissue>
    </source>
</reference>
<proteinExistence type="predicted"/>
<dbReference type="EMBL" id="JAYMYQ010000082">
    <property type="protein sequence ID" value="KAK7296166.1"/>
    <property type="molecule type" value="Genomic_DNA"/>
</dbReference>
<evidence type="ECO:0000313" key="2">
    <source>
        <dbReference type="EMBL" id="KAK7296460.1"/>
    </source>
</evidence>
<sequence>MAWFGGTKNCSCSRPSIAFSIEMESPCADSRTSETATLPAAPANAIATSSFVCSFDTCPVELCSCFIFFLKQL</sequence>
<comment type="caution">
    <text evidence="2">The sequence shown here is derived from an EMBL/GenBank/DDBJ whole genome shotgun (WGS) entry which is preliminary data.</text>
</comment>
<evidence type="ECO:0000313" key="1">
    <source>
        <dbReference type="EMBL" id="KAK7296166.1"/>
    </source>
</evidence>
<dbReference type="Proteomes" id="UP001367508">
    <property type="component" value="Unassembled WGS sequence"/>
</dbReference>
<dbReference type="EMBL" id="JAYMYQ010000024">
    <property type="protein sequence ID" value="KAK7298816.1"/>
    <property type="molecule type" value="Genomic_DNA"/>
</dbReference>